<gene>
    <name evidence="2" type="ORF">SAMN04488035_2021</name>
</gene>
<dbReference type="STRING" id="285351.SAMN04488035_2021"/>
<dbReference type="RefSeq" id="WP_177191343.1">
    <property type="nucleotide sequence ID" value="NZ_BNAN01000003.1"/>
</dbReference>
<dbReference type="InterPro" id="IPR024266">
    <property type="entry name" value="DUF3806"/>
</dbReference>
<accession>A0A1I2GWW8</accession>
<sequence>MKMFTRGQRVTGAAEAAVFLDVPDTAPRLVAPNPAQLMWMEELREFLRAPHVRLDDVQHVMSVYLDYCTRWHAQREPQRWNPNTTINALGVALGDLVRGQRPDLRWAVVEDSMPTALALVTEGGEPVVSPLDDVAYCWMNRELTWMADYVARFAPREAADLPRRRGLVFRTVGV</sequence>
<organism evidence="2 3">
    <name type="scientific">Flavimobilis marinus</name>
    <dbReference type="NCBI Taxonomy" id="285351"/>
    <lineage>
        <taxon>Bacteria</taxon>
        <taxon>Bacillati</taxon>
        <taxon>Actinomycetota</taxon>
        <taxon>Actinomycetes</taxon>
        <taxon>Micrococcales</taxon>
        <taxon>Jonesiaceae</taxon>
        <taxon>Flavimobilis</taxon>
    </lineage>
</organism>
<reference evidence="3" key="1">
    <citation type="submission" date="2016-10" db="EMBL/GenBank/DDBJ databases">
        <authorList>
            <person name="Varghese N."/>
            <person name="Submissions S."/>
        </authorList>
    </citation>
    <scope>NUCLEOTIDE SEQUENCE [LARGE SCALE GENOMIC DNA]</scope>
    <source>
        <strain evidence="3">DSM 19083</strain>
    </source>
</reference>
<dbReference type="Pfam" id="PF12713">
    <property type="entry name" value="DUF3806"/>
    <property type="match status" value="1"/>
</dbReference>
<dbReference type="AlphaFoldDB" id="A0A1I2GWW8"/>
<keyword evidence="3" id="KW-1185">Reference proteome</keyword>
<evidence type="ECO:0000313" key="2">
    <source>
        <dbReference type="EMBL" id="SFF21579.1"/>
    </source>
</evidence>
<protein>
    <recommendedName>
        <fullName evidence="1">DUF3806 domain-containing protein</fullName>
    </recommendedName>
</protein>
<feature type="domain" description="DUF3806" evidence="1">
    <location>
        <begin position="83"/>
        <end position="146"/>
    </location>
</feature>
<proteinExistence type="predicted"/>
<dbReference type="EMBL" id="FONZ01000003">
    <property type="protein sequence ID" value="SFF21579.1"/>
    <property type="molecule type" value="Genomic_DNA"/>
</dbReference>
<dbReference type="Proteomes" id="UP000198520">
    <property type="component" value="Unassembled WGS sequence"/>
</dbReference>
<evidence type="ECO:0000259" key="1">
    <source>
        <dbReference type="Pfam" id="PF12713"/>
    </source>
</evidence>
<evidence type="ECO:0000313" key="3">
    <source>
        <dbReference type="Proteomes" id="UP000198520"/>
    </source>
</evidence>
<name>A0A1I2GWW8_9MICO</name>